<accession>A0A382AZW6</accession>
<evidence type="ECO:0000256" key="4">
    <source>
        <dbReference type="ARBA" id="ARBA00022801"/>
    </source>
</evidence>
<dbReference type="Gene3D" id="3.60.21.10">
    <property type="match status" value="1"/>
</dbReference>
<dbReference type="InterPro" id="IPR043461">
    <property type="entry name" value="LpxH-like"/>
</dbReference>
<dbReference type="CDD" id="cd07398">
    <property type="entry name" value="MPP_YbbF-LpxH"/>
    <property type="match status" value="1"/>
</dbReference>
<dbReference type="GO" id="GO:0046872">
    <property type="term" value="F:metal ion binding"/>
    <property type="evidence" value="ECO:0007669"/>
    <property type="project" value="UniProtKB-KW"/>
</dbReference>
<evidence type="ECO:0000256" key="5">
    <source>
        <dbReference type="ARBA" id="ARBA00023136"/>
    </source>
</evidence>
<keyword evidence="3" id="KW-0479">Metal-binding</keyword>
<dbReference type="GO" id="GO:0009245">
    <property type="term" value="P:lipid A biosynthetic process"/>
    <property type="evidence" value="ECO:0007669"/>
    <property type="project" value="TreeGrafter"/>
</dbReference>
<keyword evidence="6" id="KW-0464">Manganese</keyword>
<gene>
    <name evidence="8" type="ORF">METZ01_LOCUS159929</name>
</gene>
<keyword evidence="4" id="KW-0378">Hydrolase</keyword>
<evidence type="ECO:0000256" key="2">
    <source>
        <dbReference type="ARBA" id="ARBA00022519"/>
    </source>
</evidence>
<keyword evidence="2" id="KW-0997">Cell inner membrane</keyword>
<keyword evidence="1" id="KW-1003">Cell membrane</keyword>
<evidence type="ECO:0000256" key="6">
    <source>
        <dbReference type="ARBA" id="ARBA00023211"/>
    </source>
</evidence>
<dbReference type="GO" id="GO:0016020">
    <property type="term" value="C:membrane"/>
    <property type="evidence" value="ECO:0007669"/>
    <property type="project" value="GOC"/>
</dbReference>
<dbReference type="InterPro" id="IPR029052">
    <property type="entry name" value="Metallo-depent_PP-like"/>
</dbReference>
<dbReference type="PANTHER" id="PTHR34990:SF1">
    <property type="entry name" value="UDP-2,3-DIACYLGLUCOSAMINE HYDROLASE"/>
    <property type="match status" value="1"/>
</dbReference>
<evidence type="ECO:0000256" key="3">
    <source>
        <dbReference type="ARBA" id="ARBA00022723"/>
    </source>
</evidence>
<evidence type="ECO:0000313" key="8">
    <source>
        <dbReference type="EMBL" id="SVB07075.1"/>
    </source>
</evidence>
<dbReference type="AlphaFoldDB" id="A0A382AZW6"/>
<organism evidence="8">
    <name type="scientific">marine metagenome</name>
    <dbReference type="NCBI Taxonomy" id="408172"/>
    <lineage>
        <taxon>unclassified sequences</taxon>
        <taxon>metagenomes</taxon>
        <taxon>ecological metagenomes</taxon>
    </lineage>
</organism>
<reference evidence="8" key="1">
    <citation type="submission" date="2018-05" db="EMBL/GenBank/DDBJ databases">
        <authorList>
            <person name="Lanie J.A."/>
            <person name="Ng W.-L."/>
            <person name="Kazmierczak K.M."/>
            <person name="Andrzejewski T.M."/>
            <person name="Davidsen T.M."/>
            <person name="Wayne K.J."/>
            <person name="Tettelin H."/>
            <person name="Glass J.I."/>
            <person name="Rusch D."/>
            <person name="Podicherti R."/>
            <person name="Tsui H.-C.T."/>
            <person name="Winkler M.E."/>
        </authorList>
    </citation>
    <scope>NUCLEOTIDE SEQUENCE</scope>
</reference>
<evidence type="ECO:0000256" key="1">
    <source>
        <dbReference type="ARBA" id="ARBA00022475"/>
    </source>
</evidence>
<protein>
    <recommendedName>
        <fullName evidence="7">Calcineurin-like phosphoesterase domain-containing protein</fullName>
    </recommendedName>
</protein>
<feature type="domain" description="Calcineurin-like phosphoesterase" evidence="7">
    <location>
        <begin position="4"/>
        <end position="206"/>
    </location>
</feature>
<proteinExistence type="predicted"/>
<keyword evidence="5" id="KW-0472">Membrane</keyword>
<sequence>MELPLYFISDLHLRLDPSEEEVQRQKRLFHFFRHIAETKGTLFIVGDLFDFYFEYKDVIPKDYFHFYMEIHRLKESGVNTHFIFGNHDYWVMNFITEELMYKVYDGDFEFTINGKNFLLTHGDGLLSWDKGYRIMKKIIRSPLFVWFYRCLHPNIGYWIAKKFSGDLEHYTHPDEYNRKVLDELTPFAHDKIKSGIDFVLCGHYHQATEKQINSGKLLILGDWFTFDSYGIFDGENLILKRWDPKNSTSLL</sequence>
<dbReference type="GO" id="GO:0008758">
    <property type="term" value="F:UDP-2,3-diacylglucosamine hydrolase activity"/>
    <property type="evidence" value="ECO:0007669"/>
    <property type="project" value="TreeGrafter"/>
</dbReference>
<dbReference type="EMBL" id="UINC01027583">
    <property type="protein sequence ID" value="SVB07075.1"/>
    <property type="molecule type" value="Genomic_DNA"/>
</dbReference>
<dbReference type="PANTHER" id="PTHR34990">
    <property type="entry name" value="UDP-2,3-DIACYLGLUCOSAMINE HYDROLASE-RELATED"/>
    <property type="match status" value="1"/>
</dbReference>
<evidence type="ECO:0000259" key="7">
    <source>
        <dbReference type="Pfam" id="PF00149"/>
    </source>
</evidence>
<dbReference type="SUPFAM" id="SSF56300">
    <property type="entry name" value="Metallo-dependent phosphatases"/>
    <property type="match status" value="1"/>
</dbReference>
<dbReference type="Pfam" id="PF00149">
    <property type="entry name" value="Metallophos"/>
    <property type="match status" value="1"/>
</dbReference>
<name>A0A382AZW6_9ZZZZ</name>
<dbReference type="InterPro" id="IPR004843">
    <property type="entry name" value="Calcineurin-like_PHP"/>
</dbReference>